<organism evidence="2 3">
    <name type="scientific">Trifolium pratense</name>
    <name type="common">Red clover</name>
    <dbReference type="NCBI Taxonomy" id="57577"/>
    <lineage>
        <taxon>Eukaryota</taxon>
        <taxon>Viridiplantae</taxon>
        <taxon>Streptophyta</taxon>
        <taxon>Embryophyta</taxon>
        <taxon>Tracheophyta</taxon>
        <taxon>Spermatophyta</taxon>
        <taxon>Magnoliopsida</taxon>
        <taxon>eudicotyledons</taxon>
        <taxon>Gunneridae</taxon>
        <taxon>Pentapetalae</taxon>
        <taxon>rosids</taxon>
        <taxon>fabids</taxon>
        <taxon>Fabales</taxon>
        <taxon>Fabaceae</taxon>
        <taxon>Papilionoideae</taxon>
        <taxon>50 kb inversion clade</taxon>
        <taxon>NPAAA clade</taxon>
        <taxon>Hologalegina</taxon>
        <taxon>IRL clade</taxon>
        <taxon>Trifolieae</taxon>
        <taxon>Trifolium</taxon>
    </lineage>
</organism>
<proteinExistence type="predicted"/>
<gene>
    <name evidence="2" type="ORF">L195_g028461</name>
</gene>
<reference evidence="2 3" key="2">
    <citation type="journal article" date="2017" name="Front. Plant Sci.">
        <title>Gene Classification and Mining of Molecular Markers Useful in Red Clover (Trifolium pratense) Breeding.</title>
        <authorList>
            <person name="Istvanek J."/>
            <person name="Dluhosova J."/>
            <person name="Dluhos P."/>
            <person name="Patkova L."/>
            <person name="Nedelnik J."/>
            <person name="Repkova J."/>
        </authorList>
    </citation>
    <scope>NUCLEOTIDE SEQUENCE [LARGE SCALE GENOMIC DNA]</scope>
    <source>
        <strain evidence="3">cv. Tatra</strain>
        <tissue evidence="2">Young leaves</tissue>
    </source>
</reference>
<evidence type="ECO:0000256" key="1">
    <source>
        <dbReference type="SAM" id="MobiDB-lite"/>
    </source>
</evidence>
<dbReference type="AlphaFoldDB" id="A0A2K3L215"/>
<evidence type="ECO:0000313" key="3">
    <source>
        <dbReference type="Proteomes" id="UP000236291"/>
    </source>
</evidence>
<dbReference type="STRING" id="57577.A0A2K3L215"/>
<dbReference type="EMBL" id="ASHM01024817">
    <property type="protein sequence ID" value="PNX72568.1"/>
    <property type="molecule type" value="Genomic_DNA"/>
</dbReference>
<dbReference type="Proteomes" id="UP000236291">
    <property type="component" value="Unassembled WGS sequence"/>
</dbReference>
<protein>
    <submittedName>
        <fullName evidence="2">Uncharacterized protein</fullName>
    </submittedName>
</protein>
<reference evidence="2 3" key="1">
    <citation type="journal article" date="2014" name="Am. J. Bot.">
        <title>Genome assembly and annotation for red clover (Trifolium pratense; Fabaceae).</title>
        <authorList>
            <person name="Istvanek J."/>
            <person name="Jaros M."/>
            <person name="Krenek A."/>
            <person name="Repkova J."/>
        </authorList>
    </citation>
    <scope>NUCLEOTIDE SEQUENCE [LARGE SCALE GENOMIC DNA]</scope>
    <source>
        <strain evidence="3">cv. Tatra</strain>
        <tissue evidence="2">Young leaves</tissue>
    </source>
</reference>
<evidence type="ECO:0000313" key="2">
    <source>
        <dbReference type="EMBL" id="PNX72568.1"/>
    </source>
</evidence>
<sequence>MYFDQFGTITDVVTFHELNGKMVELKRAVPKELPPGPTRPHLSGYNYGLSE</sequence>
<comment type="caution">
    <text evidence="2">The sequence shown here is derived from an EMBL/GenBank/DDBJ whole genome shotgun (WGS) entry which is preliminary data.</text>
</comment>
<feature type="region of interest" description="Disordered" evidence="1">
    <location>
        <begin position="31"/>
        <end position="51"/>
    </location>
</feature>
<name>A0A2K3L215_TRIPR</name>
<accession>A0A2K3L215</accession>